<keyword evidence="3 5" id="KW-0238">DNA-binding</keyword>
<evidence type="ECO:0000256" key="4">
    <source>
        <dbReference type="ARBA" id="ARBA00023172"/>
    </source>
</evidence>
<dbReference type="InterPro" id="IPR010998">
    <property type="entry name" value="Integrase_recombinase_N"/>
</dbReference>
<dbReference type="GO" id="GO:0015074">
    <property type="term" value="P:DNA integration"/>
    <property type="evidence" value="ECO:0007669"/>
    <property type="project" value="UniProtKB-KW"/>
</dbReference>
<name>A0A1B3ZE46_9SPHN</name>
<dbReference type="Pfam" id="PF22022">
    <property type="entry name" value="Phage_int_M"/>
    <property type="match status" value="1"/>
</dbReference>
<dbReference type="InterPro" id="IPR002104">
    <property type="entry name" value="Integrase_catalytic"/>
</dbReference>
<evidence type="ECO:0000259" key="7">
    <source>
        <dbReference type="PROSITE" id="PS51900"/>
    </source>
</evidence>
<dbReference type="InterPro" id="IPR038488">
    <property type="entry name" value="Integrase_DNA-bd_sf"/>
</dbReference>
<dbReference type="InterPro" id="IPR053876">
    <property type="entry name" value="Phage_int_M"/>
</dbReference>
<feature type="domain" description="Tyr recombinase" evidence="6">
    <location>
        <begin position="197"/>
        <end position="391"/>
    </location>
</feature>
<dbReference type="Gene3D" id="1.10.150.130">
    <property type="match status" value="1"/>
</dbReference>
<dbReference type="InterPro" id="IPR011010">
    <property type="entry name" value="DNA_brk_join_enz"/>
</dbReference>
<dbReference type="Pfam" id="PF13356">
    <property type="entry name" value="Arm-DNA-bind_3"/>
    <property type="match status" value="1"/>
</dbReference>
<evidence type="ECO:0000256" key="2">
    <source>
        <dbReference type="ARBA" id="ARBA00022908"/>
    </source>
</evidence>
<dbReference type="PANTHER" id="PTHR30629:SF2">
    <property type="entry name" value="PROPHAGE INTEGRASE INTS-RELATED"/>
    <property type="match status" value="1"/>
</dbReference>
<reference evidence="8 9" key="1">
    <citation type="submission" date="2016-01" db="EMBL/GenBank/DDBJ databases">
        <title>Complete genome and mega plasmid sequence of Sphingomonas panacis DCY99 elicits systemic resistance in rice to Xanthomonas oryzae.</title>
        <authorList>
            <person name="Kim Y.J."/>
            <person name="Yang D.C."/>
            <person name="Sing P."/>
        </authorList>
    </citation>
    <scope>NUCLEOTIDE SEQUENCE [LARGE SCALE GENOMIC DNA]</scope>
    <source>
        <strain evidence="8 9">DCY99</strain>
    </source>
</reference>
<dbReference type="STRING" id="1560345.AWL63_18940"/>
<dbReference type="CDD" id="cd00801">
    <property type="entry name" value="INT_P4_C"/>
    <property type="match status" value="1"/>
</dbReference>
<dbReference type="PROSITE" id="PS51900">
    <property type="entry name" value="CB"/>
    <property type="match status" value="1"/>
</dbReference>
<evidence type="ECO:0000256" key="1">
    <source>
        <dbReference type="ARBA" id="ARBA00008857"/>
    </source>
</evidence>
<dbReference type="KEGG" id="span:AWL63_18940"/>
<dbReference type="InterPro" id="IPR025166">
    <property type="entry name" value="Integrase_DNA_bind_dom"/>
</dbReference>
<sequence length="401" mass="43649">MLTSAAVKAARPRTRAYKMFDERGLHLHVATSGRATWRLKYRLAGAEQLLTIGCYPEISLNAARGHLEVAREQIARGIKPASPAAAAASLMSFERIARSWHARRLSGWTDRHAVDVLASLERDVFAAVGALPCDEISASDVRELLEVVEARGRIETARRLRQRIEAIFAFAISHDQATANPAKPVAAALAAVPRRRRQPALLTIVEARALLAASDRAAGRPIVRLASRFLALTAVRLNALRGARWAEIEDLDGPAPVWRVPAARMKLARIKKADAAFDHLVPLAPAAVEVLRATRAIGNGGELIFPGARGDLPFAEGAIGDLYDRAGYAGRHVPHGWRATFSTVMNEAMPAEREVIDRALGHTLKRDDGHEAKVEAAYNRSVQLGPRRAVLERWAADLIAA</sequence>
<keyword evidence="4" id="KW-0233">DNA recombination</keyword>
<dbReference type="Gene3D" id="1.10.443.10">
    <property type="entry name" value="Intergrase catalytic core"/>
    <property type="match status" value="1"/>
</dbReference>
<evidence type="ECO:0000259" key="6">
    <source>
        <dbReference type="PROSITE" id="PS51898"/>
    </source>
</evidence>
<dbReference type="OrthoDB" id="7388552at2"/>
<feature type="domain" description="Core-binding (CB)" evidence="7">
    <location>
        <begin position="91"/>
        <end position="172"/>
    </location>
</feature>
<dbReference type="GO" id="GO:0003677">
    <property type="term" value="F:DNA binding"/>
    <property type="evidence" value="ECO:0007669"/>
    <property type="project" value="UniProtKB-UniRule"/>
</dbReference>
<keyword evidence="9" id="KW-1185">Reference proteome</keyword>
<organism evidence="8 9">
    <name type="scientific">Sphingomonas panacis</name>
    <dbReference type="NCBI Taxonomy" id="1560345"/>
    <lineage>
        <taxon>Bacteria</taxon>
        <taxon>Pseudomonadati</taxon>
        <taxon>Pseudomonadota</taxon>
        <taxon>Alphaproteobacteria</taxon>
        <taxon>Sphingomonadales</taxon>
        <taxon>Sphingomonadaceae</taxon>
        <taxon>Sphingomonas</taxon>
    </lineage>
</organism>
<dbReference type="InterPro" id="IPR050808">
    <property type="entry name" value="Phage_Integrase"/>
</dbReference>
<dbReference type="SUPFAM" id="SSF56349">
    <property type="entry name" value="DNA breaking-rejoining enzymes"/>
    <property type="match status" value="1"/>
</dbReference>
<evidence type="ECO:0000313" key="8">
    <source>
        <dbReference type="EMBL" id="AOH85706.1"/>
    </source>
</evidence>
<dbReference type="GO" id="GO:0006310">
    <property type="term" value="P:DNA recombination"/>
    <property type="evidence" value="ECO:0007669"/>
    <property type="project" value="UniProtKB-KW"/>
</dbReference>
<dbReference type="EMBL" id="CP014168">
    <property type="protein sequence ID" value="AOH85706.1"/>
    <property type="molecule type" value="Genomic_DNA"/>
</dbReference>
<dbReference type="PROSITE" id="PS51898">
    <property type="entry name" value="TYR_RECOMBINASE"/>
    <property type="match status" value="1"/>
</dbReference>
<comment type="similarity">
    <text evidence="1">Belongs to the 'phage' integrase family.</text>
</comment>
<dbReference type="Pfam" id="PF00589">
    <property type="entry name" value="Phage_integrase"/>
    <property type="match status" value="1"/>
</dbReference>
<dbReference type="AlphaFoldDB" id="A0A1B3ZE46"/>
<dbReference type="Proteomes" id="UP000094256">
    <property type="component" value="Chromosome"/>
</dbReference>
<evidence type="ECO:0000256" key="3">
    <source>
        <dbReference type="ARBA" id="ARBA00023125"/>
    </source>
</evidence>
<keyword evidence="2" id="KW-0229">DNA integration</keyword>
<accession>A0A1B3ZE46</accession>
<proteinExistence type="inferred from homology"/>
<dbReference type="PANTHER" id="PTHR30629">
    <property type="entry name" value="PROPHAGE INTEGRASE"/>
    <property type="match status" value="1"/>
</dbReference>
<dbReference type="Gene3D" id="3.30.160.390">
    <property type="entry name" value="Integrase, DNA-binding domain"/>
    <property type="match status" value="1"/>
</dbReference>
<protein>
    <submittedName>
        <fullName evidence="8">Integrase</fullName>
    </submittedName>
</protein>
<gene>
    <name evidence="8" type="ORF">AWL63_18940</name>
</gene>
<dbReference type="InterPro" id="IPR044068">
    <property type="entry name" value="CB"/>
</dbReference>
<evidence type="ECO:0000256" key="5">
    <source>
        <dbReference type="PROSITE-ProRule" id="PRU01248"/>
    </source>
</evidence>
<dbReference type="InterPro" id="IPR013762">
    <property type="entry name" value="Integrase-like_cat_sf"/>
</dbReference>
<evidence type="ECO:0000313" key="9">
    <source>
        <dbReference type="Proteomes" id="UP000094256"/>
    </source>
</evidence>